<organism evidence="1 2">
    <name type="scientific">Marinobacter halodurans</name>
    <dbReference type="NCBI Taxonomy" id="2528979"/>
    <lineage>
        <taxon>Bacteria</taxon>
        <taxon>Pseudomonadati</taxon>
        <taxon>Pseudomonadota</taxon>
        <taxon>Gammaproteobacteria</taxon>
        <taxon>Pseudomonadales</taxon>
        <taxon>Marinobacteraceae</taxon>
        <taxon>Marinobacter</taxon>
    </lineage>
</organism>
<protein>
    <submittedName>
        <fullName evidence="1">DNA-binding protein</fullName>
    </submittedName>
</protein>
<dbReference type="Pfam" id="PF05930">
    <property type="entry name" value="Phage_AlpA"/>
    <property type="match status" value="1"/>
</dbReference>
<dbReference type="InterPro" id="IPR010260">
    <property type="entry name" value="AlpA"/>
</dbReference>
<dbReference type="Proteomes" id="UP000313645">
    <property type="component" value="Unassembled WGS sequence"/>
</dbReference>
<dbReference type="EMBL" id="SJDL01000028">
    <property type="protein sequence ID" value="TBW52218.1"/>
    <property type="molecule type" value="Genomic_DNA"/>
</dbReference>
<keyword evidence="1" id="KW-0238">DNA-binding</keyword>
<dbReference type="RefSeq" id="WP_131482964.1">
    <property type="nucleotide sequence ID" value="NZ_SJDL01000028.1"/>
</dbReference>
<sequence>MNSQQQTNPDRIISRAQFRELTGISRTTEWRLSQEGKLPAVIEVNGRVLGYLASAYTDWLKQYSA</sequence>
<reference evidence="1 2" key="1">
    <citation type="submission" date="2019-02" db="EMBL/GenBank/DDBJ databases">
        <title>Marinobacter halodurans sp. nov., a marine bacterium isolated from sea tidal flat.</title>
        <authorList>
            <person name="Yoo Y."/>
            <person name="Lee D.W."/>
            <person name="Kim B.S."/>
            <person name="Kim J.-J."/>
        </authorList>
    </citation>
    <scope>NUCLEOTIDE SEQUENCE [LARGE SCALE GENOMIC DNA]</scope>
    <source>
        <strain evidence="1 2">YJ-S3-2</strain>
    </source>
</reference>
<keyword evidence="2" id="KW-1185">Reference proteome</keyword>
<gene>
    <name evidence="1" type="ORF">EZI54_16395</name>
</gene>
<comment type="caution">
    <text evidence="1">The sequence shown here is derived from an EMBL/GenBank/DDBJ whole genome shotgun (WGS) entry which is preliminary data.</text>
</comment>
<evidence type="ECO:0000313" key="2">
    <source>
        <dbReference type="Proteomes" id="UP000313645"/>
    </source>
</evidence>
<evidence type="ECO:0000313" key="1">
    <source>
        <dbReference type="EMBL" id="TBW52218.1"/>
    </source>
</evidence>
<name>A0ABY1ZJM5_9GAMM</name>
<accession>A0ABY1ZJM5</accession>
<dbReference type="GO" id="GO:0003677">
    <property type="term" value="F:DNA binding"/>
    <property type="evidence" value="ECO:0007669"/>
    <property type="project" value="UniProtKB-KW"/>
</dbReference>
<proteinExistence type="predicted"/>